<dbReference type="EMBL" id="CP075870">
    <property type="protein sequence ID" value="QYT05907.1"/>
    <property type="molecule type" value="Genomic_DNA"/>
</dbReference>
<feature type="region of interest" description="Disordered" evidence="1">
    <location>
        <begin position="1"/>
        <end position="29"/>
    </location>
</feature>
<dbReference type="PANTHER" id="PTHR31252">
    <property type="entry name" value="DUF4419 DOMAIN-CONTAINING PROTEIN"/>
    <property type="match status" value="1"/>
</dbReference>
<gene>
    <name evidence="2" type="ORF">H0G86_012782</name>
</gene>
<dbReference type="InterPro" id="IPR025533">
    <property type="entry name" value="DUF4419"/>
</dbReference>
<keyword evidence="3" id="KW-1185">Reference proteome</keyword>
<protein>
    <submittedName>
        <fullName evidence="2">Uncharacterized protein</fullName>
    </submittedName>
</protein>
<dbReference type="AlphaFoldDB" id="A0A8G0LP63"/>
<dbReference type="PANTHER" id="PTHR31252:SF11">
    <property type="entry name" value="DUF4419 DOMAIN-CONTAINING PROTEIN"/>
    <property type="match status" value="1"/>
</dbReference>
<sequence length="386" mass="43192">MPASADSKSSNGSQVVTRPNPGVIGVNKDRPVTSSAELLLHASDAWTVPAWRAERMETNKTIGPESRQVLFQSFENMDKNNVSLVPYRNGFVDGIIRAFQQDLHLTLRPDDVWLAIMVQFGFYVNGHAEEMRRFFVTHEGKKQLVSWMLPNFSTTTSEDVTTAAVVMMATVKEYFEYIAMGGCGFPSVRLLGERADWVSLLEKIAKLATYGDELSVWSSLLTKVAEKMVETFDKPDSQITKDFWMKAVHHDGKDGSGTVKSLSGWITAFCYWDAEGKKTYHLRDVEGPAADRKRFIIDDTAFPIIRAADVSIALAEVPIMFLDYGSFTCYETTAIAGFVGAKSSATEDRNQHDTFQPQSGYWVLVDKARPIPEDFRLKDGYDSLSI</sequence>
<accession>A0A8G0LP63</accession>
<reference evidence="2 3" key="1">
    <citation type="journal article" date="2021" name="BMC Genomics">
        <title>Telomere-to-telomere genome assembly of asparaginase-producing Trichoderma simmonsii.</title>
        <authorList>
            <person name="Chung D."/>
            <person name="Kwon Y.M."/>
            <person name="Yang Y."/>
        </authorList>
    </citation>
    <scope>NUCLEOTIDE SEQUENCE [LARGE SCALE GENOMIC DNA]</scope>
    <source>
        <strain evidence="2 3">GH-Sj1</strain>
    </source>
</reference>
<feature type="compositionally biased region" description="Polar residues" evidence="1">
    <location>
        <begin position="1"/>
        <end position="17"/>
    </location>
</feature>
<proteinExistence type="predicted"/>
<evidence type="ECO:0000313" key="3">
    <source>
        <dbReference type="Proteomes" id="UP000826661"/>
    </source>
</evidence>
<name>A0A8G0LP63_9HYPO</name>
<evidence type="ECO:0000256" key="1">
    <source>
        <dbReference type="SAM" id="MobiDB-lite"/>
    </source>
</evidence>
<evidence type="ECO:0000313" key="2">
    <source>
        <dbReference type="EMBL" id="QYT05907.1"/>
    </source>
</evidence>
<dbReference type="Proteomes" id="UP000826661">
    <property type="component" value="Chromosome VII"/>
</dbReference>
<organism evidence="2 3">
    <name type="scientific">Trichoderma simmonsii</name>
    <dbReference type="NCBI Taxonomy" id="1491479"/>
    <lineage>
        <taxon>Eukaryota</taxon>
        <taxon>Fungi</taxon>
        <taxon>Dikarya</taxon>
        <taxon>Ascomycota</taxon>
        <taxon>Pezizomycotina</taxon>
        <taxon>Sordariomycetes</taxon>
        <taxon>Hypocreomycetidae</taxon>
        <taxon>Hypocreales</taxon>
        <taxon>Hypocreaceae</taxon>
        <taxon>Trichoderma</taxon>
    </lineage>
</organism>
<dbReference type="Pfam" id="PF14388">
    <property type="entry name" value="DUF4419"/>
    <property type="match status" value="1"/>
</dbReference>